<dbReference type="AlphaFoldDB" id="A0A0N7KJ33"/>
<proteinExistence type="predicted"/>
<feature type="region of interest" description="Disordered" evidence="1">
    <location>
        <begin position="1"/>
        <end position="46"/>
    </location>
</feature>
<dbReference type="PaxDb" id="39947-A0A0N7KJ33"/>
<keyword evidence="3" id="KW-1185">Reference proteome</keyword>
<reference evidence="2 3" key="3">
    <citation type="journal article" date="2013" name="Rice">
        <title>Improvement of the Oryza sativa Nipponbare reference genome using next generation sequence and optical map data.</title>
        <authorList>
            <person name="Kawahara Y."/>
            <person name="de la Bastide M."/>
            <person name="Hamilton J.P."/>
            <person name="Kanamori H."/>
            <person name="McCombie W.R."/>
            <person name="Ouyang S."/>
            <person name="Schwartz D.C."/>
            <person name="Tanaka T."/>
            <person name="Wu J."/>
            <person name="Zhou S."/>
            <person name="Childs K.L."/>
            <person name="Davidson R.M."/>
            <person name="Lin H."/>
            <person name="Quesada-Ocampo L."/>
            <person name="Vaillancourt B."/>
            <person name="Sakai H."/>
            <person name="Lee S.S."/>
            <person name="Kim J."/>
            <person name="Numa H."/>
            <person name="Itoh T."/>
            <person name="Buell C.R."/>
            <person name="Matsumoto T."/>
        </authorList>
    </citation>
    <scope>NUCLEOTIDE SEQUENCE [LARGE SCALE GENOMIC DNA]</scope>
    <source>
        <strain evidence="3">cv. Nipponbare</strain>
    </source>
</reference>
<dbReference type="Proteomes" id="UP000059680">
    <property type="component" value="Chromosome 4"/>
</dbReference>
<evidence type="ECO:0000313" key="2">
    <source>
        <dbReference type="EMBL" id="BAS89297.1"/>
    </source>
</evidence>
<protein>
    <submittedName>
        <fullName evidence="2">Os04g0435000 protein</fullName>
    </submittedName>
</protein>
<feature type="compositionally biased region" description="Basic and acidic residues" evidence="1">
    <location>
        <begin position="1"/>
        <end position="17"/>
    </location>
</feature>
<gene>
    <name evidence="2" type="ordered locus">Os04g0435000</name>
    <name evidence="2" type="ORF">OSNPB_040435000</name>
</gene>
<accession>A0A0N7KJ33</accession>
<evidence type="ECO:0000256" key="1">
    <source>
        <dbReference type="SAM" id="MobiDB-lite"/>
    </source>
</evidence>
<dbReference type="Gramene" id="Os04t0435000-01">
    <property type="protein sequence ID" value="Os04t0435000-01"/>
    <property type="gene ID" value="Os04g0435000"/>
</dbReference>
<reference evidence="3" key="1">
    <citation type="journal article" date="2005" name="Nature">
        <title>The map-based sequence of the rice genome.</title>
        <authorList>
            <consortium name="International rice genome sequencing project (IRGSP)"/>
            <person name="Matsumoto T."/>
            <person name="Wu J."/>
            <person name="Kanamori H."/>
            <person name="Katayose Y."/>
            <person name="Fujisawa M."/>
            <person name="Namiki N."/>
            <person name="Mizuno H."/>
            <person name="Yamamoto K."/>
            <person name="Antonio B.A."/>
            <person name="Baba T."/>
            <person name="Sakata K."/>
            <person name="Nagamura Y."/>
            <person name="Aoki H."/>
            <person name="Arikawa K."/>
            <person name="Arita K."/>
            <person name="Bito T."/>
            <person name="Chiden Y."/>
            <person name="Fujitsuka N."/>
            <person name="Fukunaka R."/>
            <person name="Hamada M."/>
            <person name="Harada C."/>
            <person name="Hayashi A."/>
            <person name="Hijishita S."/>
            <person name="Honda M."/>
            <person name="Hosokawa S."/>
            <person name="Ichikawa Y."/>
            <person name="Idonuma A."/>
            <person name="Iijima M."/>
            <person name="Ikeda M."/>
            <person name="Ikeno M."/>
            <person name="Ito K."/>
            <person name="Ito S."/>
            <person name="Ito T."/>
            <person name="Ito Y."/>
            <person name="Ito Y."/>
            <person name="Iwabuchi A."/>
            <person name="Kamiya K."/>
            <person name="Karasawa W."/>
            <person name="Kurita K."/>
            <person name="Katagiri S."/>
            <person name="Kikuta A."/>
            <person name="Kobayashi H."/>
            <person name="Kobayashi N."/>
            <person name="Machita K."/>
            <person name="Maehara T."/>
            <person name="Masukawa M."/>
            <person name="Mizubayashi T."/>
            <person name="Mukai Y."/>
            <person name="Nagasaki H."/>
            <person name="Nagata Y."/>
            <person name="Naito S."/>
            <person name="Nakashima M."/>
            <person name="Nakama Y."/>
            <person name="Nakamichi Y."/>
            <person name="Nakamura M."/>
            <person name="Meguro A."/>
            <person name="Negishi M."/>
            <person name="Ohta I."/>
            <person name="Ohta T."/>
            <person name="Okamoto M."/>
            <person name="Ono N."/>
            <person name="Saji S."/>
            <person name="Sakaguchi M."/>
            <person name="Sakai K."/>
            <person name="Shibata M."/>
            <person name="Shimokawa T."/>
            <person name="Song J."/>
            <person name="Takazaki Y."/>
            <person name="Terasawa K."/>
            <person name="Tsugane M."/>
            <person name="Tsuji K."/>
            <person name="Ueda S."/>
            <person name="Waki K."/>
            <person name="Yamagata H."/>
            <person name="Yamamoto M."/>
            <person name="Yamamoto S."/>
            <person name="Yamane H."/>
            <person name="Yoshiki S."/>
            <person name="Yoshihara R."/>
            <person name="Yukawa K."/>
            <person name="Zhong H."/>
            <person name="Yano M."/>
            <person name="Yuan Q."/>
            <person name="Ouyang S."/>
            <person name="Liu J."/>
            <person name="Jones K.M."/>
            <person name="Gansberger K."/>
            <person name="Moffat K."/>
            <person name="Hill J."/>
            <person name="Bera J."/>
            <person name="Fadrosh D."/>
            <person name="Jin S."/>
            <person name="Johri S."/>
            <person name="Kim M."/>
            <person name="Overton L."/>
            <person name="Reardon M."/>
            <person name="Tsitrin T."/>
            <person name="Vuong H."/>
            <person name="Weaver B."/>
            <person name="Ciecko A."/>
            <person name="Tallon L."/>
            <person name="Jackson J."/>
            <person name="Pai G."/>
            <person name="Aken S.V."/>
            <person name="Utterback T."/>
            <person name="Reidmuller S."/>
            <person name="Feldblyum T."/>
            <person name="Hsiao J."/>
            <person name="Zismann V."/>
            <person name="Iobst S."/>
            <person name="de Vazeille A.R."/>
            <person name="Buell C.R."/>
            <person name="Ying K."/>
            <person name="Li Y."/>
            <person name="Lu T."/>
            <person name="Huang Y."/>
            <person name="Zhao Q."/>
            <person name="Feng Q."/>
            <person name="Zhang L."/>
            <person name="Zhu J."/>
            <person name="Weng Q."/>
            <person name="Mu J."/>
            <person name="Lu Y."/>
            <person name="Fan D."/>
            <person name="Liu Y."/>
            <person name="Guan J."/>
            <person name="Zhang Y."/>
            <person name="Yu S."/>
            <person name="Liu X."/>
            <person name="Zhang Y."/>
            <person name="Hong G."/>
            <person name="Han B."/>
            <person name="Choisne N."/>
            <person name="Demange N."/>
            <person name="Orjeda G."/>
            <person name="Samain S."/>
            <person name="Cattolico L."/>
            <person name="Pelletier E."/>
            <person name="Couloux A."/>
            <person name="Segurens B."/>
            <person name="Wincker P."/>
            <person name="D'Hont A."/>
            <person name="Scarpelli C."/>
            <person name="Weissenbach J."/>
            <person name="Salanoubat M."/>
            <person name="Quetier F."/>
            <person name="Yu Y."/>
            <person name="Kim H.R."/>
            <person name="Rambo T."/>
            <person name="Currie J."/>
            <person name="Collura K."/>
            <person name="Luo M."/>
            <person name="Yang T."/>
            <person name="Ammiraju J.S.S."/>
            <person name="Engler F."/>
            <person name="Soderlund C."/>
            <person name="Wing R.A."/>
            <person name="Palmer L.E."/>
            <person name="de la Bastide M."/>
            <person name="Spiegel L."/>
            <person name="Nascimento L."/>
            <person name="Zutavern T."/>
            <person name="O'Shaughnessy A."/>
            <person name="Dike S."/>
            <person name="Dedhia N."/>
            <person name="Preston R."/>
            <person name="Balija V."/>
            <person name="McCombie W.R."/>
            <person name="Chow T."/>
            <person name="Chen H."/>
            <person name="Chung M."/>
            <person name="Chen C."/>
            <person name="Shaw J."/>
            <person name="Wu H."/>
            <person name="Hsiao K."/>
            <person name="Chao Y."/>
            <person name="Chu M."/>
            <person name="Cheng C."/>
            <person name="Hour A."/>
            <person name="Lee P."/>
            <person name="Lin S."/>
            <person name="Lin Y."/>
            <person name="Liou J."/>
            <person name="Liu S."/>
            <person name="Hsing Y."/>
            <person name="Raghuvanshi S."/>
            <person name="Mohanty A."/>
            <person name="Bharti A.K."/>
            <person name="Gaur A."/>
            <person name="Gupta V."/>
            <person name="Kumar D."/>
            <person name="Ravi V."/>
            <person name="Vij S."/>
            <person name="Kapur A."/>
            <person name="Khurana P."/>
            <person name="Khurana P."/>
            <person name="Khurana J.P."/>
            <person name="Tyagi A.K."/>
            <person name="Gaikwad K."/>
            <person name="Singh A."/>
            <person name="Dalal V."/>
            <person name="Srivastava S."/>
            <person name="Dixit A."/>
            <person name="Pal A.K."/>
            <person name="Ghazi I.A."/>
            <person name="Yadav M."/>
            <person name="Pandit A."/>
            <person name="Bhargava A."/>
            <person name="Sureshbabu K."/>
            <person name="Batra K."/>
            <person name="Sharma T.R."/>
            <person name="Mohapatra T."/>
            <person name="Singh N.K."/>
            <person name="Messing J."/>
            <person name="Nelson A.B."/>
            <person name="Fuks G."/>
            <person name="Kavchok S."/>
            <person name="Keizer G."/>
            <person name="Linton E."/>
            <person name="Llaca V."/>
            <person name="Song R."/>
            <person name="Tanyolac B."/>
            <person name="Young S."/>
            <person name="Ho-Il K."/>
            <person name="Hahn J.H."/>
            <person name="Sangsakoo G."/>
            <person name="Vanavichit A."/>
            <person name="de Mattos Luiz.A.T."/>
            <person name="Zimmer P.D."/>
            <person name="Malone G."/>
            <person name="Dellagostin O."/>
            <person name="de Oliveira A.C."/>
            <person name="Bevan M."/>
            <person name="Bancroft I."/>
            <person name="Minx P."/>
            <person name="Cordum H."/>
            <person name="Wilson R."/>
            <person name="Cheng Z."/>
            <person name="Jin W."/>
            <person name="Jiang J."/>
            <person name="Leong S.A."/>
            <person name="Iwama H."/>
            <person name="Gojobori T."/>
            <person name="Itoh T."/>
            <person name="Niimura Y."/>
            <person name="Fujii Y."/>
            <person name="Habara T."/>
            <person name="Sakai H."/>
            <person name="Sato Y."/>
            <person name="Wilson G."/>
            <person name="Kumar K."/>
            <person name="McCouch S."/>
            <person name="Juretic N."/>
            <person name="Hoen D."/>
            <person name="Wright S."/>
            <person name="Bruskiewich R."/>
            <person name="Bureau T."/>
            <person name="Miyao A."/>
            <person name="Hirochika H."/>
            <person name="Nishikawa T."/>
            <person name="Kadowaki K."/>
            <person name="Sugiura M."/>
            <person name="Burr B."/>
            <person name="Sasaki T."/>
        </authorList>
    </citation>
    <scope>NUCLEOTIDE SEQUENCE [LARGE SCALE GENOMIC DNA]</scope>
    <source>
        <strain evidence="3">cv. Nipponbare</strain>
    </source>
</reference>
<dbReference type="EMBL" id="AP014960">
    <property type="protein sequence ID" value="BAS89297.1"/>
    <property type="molecule type" value="Genomic_DNA"/>
</dbReference>
<sequence>MGDEGEKKKREEAAEEKRRKKQRKKRGVFGDFLSGATLGQDTHCGL</sequence>
<feature type="compositionally biased region" description="Basic residues" evidence="1">
    <location>
        <begin position="18"/>
        <end position="27"/>
    </location>
</feature>
<reference evidence="2 3" key="2">
    <citation type="journal article" date="2013" name="Plant Cell Physiol.">
        <title>Rice Annotation Project Database (RAP-DB): an integrative and interactive database for rice genomics.</title>
        <authorList>
            <person name="Sakai H."/>
            <person name="Lee S.S."/>
            <person name="Tanaka T."/>
            <person name="Numa H."/>
            <person name="Kim J."/>
            <person name="Kawahara Y."/>
            <person name="Wakimoto H."/>
            <person name="Yang C.C."/>
            <person name="Iwamoto M."/>
            <person name="Abe T."/>
            <person name="Yamada Y."/>
            <person name="Muto A."/>
            <person name="Inokuchi H."/>
            <person name="Ikemura T."/>
            <person name="Matsumoto T."/>
            <person name="Sasaki T."/>
            <person name="Itoh T."/>
        </authorList>
    </citation>
    <scope>NUCLEOTIDE SEQUENCE [LARGE SCALE GENOMIC DNA]</scope>
    <source>
        <strain evidence="3">cv. Nipponbare</strain>
    </source>
</reference>
<dbReference type="InParanoid" id="A0A0N7KJ33"/>
<name>A0A0N7KJ33_ORYSJ</name>
<evidence type="ECO:0000313" key="3">
    <source>
        <dbReference type="Proteomes" id="UP000059680"/>
    </source>
</evidence>
<organism evidence="2 3">
    <name type="scientific">Oryza sativa subsp. japonica</name>
    <name type="common">Rice</name>
    <dbReference type="NCBI Taxonomy" id="39947"/>
    <lineage>
        <taxon>Eukaryota</taxon>
        <taxon>Viridiplantae</taxon>
        <taxon>Streptophyta</taxon>
        <taxon>Embryophyta</taxon>
        <taxon>Tracheophyta</taxon>
        <taxon>Spermatophyta</taxon>
        <taxon>Magnoliopsida</taxon>
        <taxon>Liliopsida</taxon>
        <taxon>Poales</taxon>
        <taxon>Poaceae</taxon>
        <taxon>BOP clade</taxon>
        <taxon>Oryzoideae</taxon>
        <taxon>Oryzeae</taxon>
        <taxon>Oryzinae</taxon>
        <taxon>Oryza</taxon>
        <taxon>Oryza sativa</taxon>
    </lineage>
</organism>